<gene>
    <name evidence="1" type="ORF">SVIM_LOCUS6224</name>
</gene>
<dbReference type="AlphaFoldDB" id="A0A6N2K710"/>
<proteinExistence type="predicted"/>
<organism evidence="1">
    <name type="scientific">Salix viminalis</name>
    <name type="common">Common osier</name>
    <name type="synonym">Basket willow</name>
    <dbReference type="NCBI Taxonomy" id="40686"/>
    <lineage>
        <taxon>Eukaryota</taxon>
        <taxon>Viridiplantae</taxon>
        <taxon>Streptophyta</taxon>
        <taxon>Embryophyta</taxon>
        <taxon>Tracheophyta</taxon>
        <taxon>Spermatophyta</taxon>
        <taxon>Magnoliopsida</taxon>
        <taxon>eudicotyledons</taxon>
        <taxon>Gunneridae</taxon>
        <taxon>Pentapetalae</taxon>
        <taxon>rosids</taxon>
        <taxon>fabids</taxon>
        <taxon>Malpighiales</taxon>
        <taxon>Salicaceae</taxon>
        <taxon>Saliceae</taxon>
        <taxon>Salix</taxon>
    </lineage>
</organism>
<protein>
    <submittedName>
        <fullName evidence="1">Uncharacterized protein</fullName>
    </submittedName>
</protein>
<accession>A0A6N2K710</accession>
<sequence length="90" mass="10806">MYLAWKSCQRGTFMLNQRYSCLSRKQRLVLVPKHKGQREYYITNLGSYLITCNFNDLRFINYIFFTCTPLKAVHIFCSRRTAVECGNWDY</sequence>
<dbReference type="EMBL" id="CAADRP010000001">
    <property type="protein sequence ID" value="VFU20525.1"/>
    <property type="molecule type" value="Genomic_DNA"/>
</dbReference>
<name>A0A6N2K710_SALVM</name>
<reference evidence="1" key="1">
    <citation type="submission" date="2019-03" db="EMBL/GenBank/DDBJ databases">
        <authorList>
            <person name="Mank J."/>
            <person name="Almeida P."/>
        </authorList>
    </citation>
    <scope>NUCLEOTIDE SEQUENCE</scope>
    <source>
        <strain evidence="1">78183</strain>
    </source>
</reference>
<evidence type="ECO:0000313" key="1">
    <source>
        <dbReference type="EMBL" id="VFU20525.1"/>
    </source>
</evidence>